<dbReference type="PROSITE" id="PS52004">
    <property type="entry name" value="KS3_2"/>
    <property type="match status" value="1"/>
</dbReference>
<keyword evidence="1" id="KW-0596">Phosphopantetheine</keyword>
<keyword evidence="3" id="KW-1133">Transmembrane helix</keyword>
<feature type="transmembrane region" description="Helical" evidence="3">
    <location>
        <begin position="12"/>
        <end position="30"/>
    </location>
</feature>
<dbReference type="InterPro" id="IPR050091">
    <property type="entry name" value="PKS_NRPS_Biosynth_Enz"/>
</dbReference>
<evidence type="ECO:0000256" key="1">
    <source>
        <dbReference type="ARBA" id="ARBA00022450"/>
    </source>
</evidence>
<dbReference type="SMART" id="SM00825">
    <property type="entry name" value="PKS_KS"/>
    <property type="match status" value="1"/>
</dbReference>
<dbReference type="InterPro" id="IPR020841">
    <property type="entry name" value="PKS_Beta-ketoAc_synthase_dom"/>
</dbReference>
<dbReference type="Gene3D" id="3.40.366.10">
    <property type="entry name" value="Malonyl-Coenzyme A Acyl Carrier Protein, domain 2"/>
    <property type="match status" value="1"/>
</dbReference>
<dbReference type="GO" id="GO:0006633">
    <property type="term" value="P:fatty acid biosynthetic process"/>
    <property type="evidence" value="ECO:0007669"/>
    <property type="project" value="TreeGrafter"/>
</dbReference>
<evidence type="ECO:0000256" key="3">
    <source>
        <dbReference type="SAM" id="Phobius"/>
    </source>
</evidence>
<proteinExistence type="predicted"/>
<dbReference type="Pfam" id="PF16073">
    <property type="entry name" value="SAT"/>
    <property type="match status" value="1"/>
</dbReference>
<organism evidence="5 6">
    <name type="scientific">Parathielavia hyrcaniae</name>
    <dbReference type="NCBI Taxonomy" id="113614"/>
    <lineage>
        <taxon>Eukaryota</taxon>
        <taxon>Fungi</taxon>
        <taxon>Dikarya</taxon>
        <taxon>Ascomycota</taxon>
        <taxon>Pezizomycotina</taxon>
        <taxon>Sordariomycetes</taxon>
        <taxon>Sordariomycetidae</taxon>
        <taxon>Sordariales</taxon>
        <taxon>Chaetomiaceae</taxon>
        <taxon>Parathielavia</taxon>
    </lineage>
</organism>
<dbReference type="InterPro" id="IPR032088">
    <property type="entry name" value="SAT"/>
</dbReference>
<evidence type="ECO:0000256" key="2">
    <source>
        <dbReference type="ARBA" id="ARBA00022553"/>
    </source>
</evidence>
<dbReference type="PANTHER" id="PTHR43775:SF21">
    <property type="entry name" value="NON-REDUCING POLYKETIDE SYNTHASE AUSA-RELATED"/>
    <property type="match status" value="1"/>
</dbReference>
<dbReference type="GO" id="GO:0004312">
    <property type="term" value="F:fatty acid synthase activity"/>
    <property type="evidence" value="ECO:0007669"/>
    <property type="project" value="TreeGrafter"/>
</dbReference>
<dbReference type="Proteomes" id="UP001305647">
    <property type="component" value="Unassembled WGS sequence"/>
</dbReference>
<sequence>MLHDWAANGVSALLATARSGIVALPLLLILQITQYLRYLDHHGLSHDDFLAGVAHAGGIQGYCGGLPSAMTIACAKDEAGVIKHTAIAMRNVLGVGAYGQAADDMGGTGSTTLAMRLKYEGQGNELTRQFPGTHISAITEPRSVSTVGPAGKLHELYCFARDHEGLQRGVRPTKTVAHGLIRTHRIGRIPAFPDTALAVVGASYRLPGARNLDELWSMMAAGADLHKEPPIDRFDVHGSFRATQSGNLTKGRTFYGNLIDDVQRFDHGFLGVNPREAVNMDPQQRILLELAHEALESAGYLATHCRDDGDNVGCFIGASFVEYLDNTSAHAPTAYTQALAQSEPSSATGSATTTAGLVLLKSSTLPARPRWWPLTAPAKPFRRASVVWSSVP</sequence>
<feature type="domain" description="Ketosynthase family 3 (KS3)" evidence="4">
    <location>
        <begin position="194"/>
        <end position="392"/>
    </location>
</feature>
<dbReference type="PANTHER" id="PTHR43775">
    <property type="entry name" value="FATTY ACID SYNTHASE"/>
    <property type="match status" value="1"/>
</dbReference>
<dbReference type="Gene3D" id="3.40.47.10">
    <property type="match status" value="1"/>
</dbReference>
<keyword evidence="3" id="KW-0472">Membrane</keyword>
<keyword evidence="3" id="KW-0812">Transmembrane</keyword>
<dbReference type="AlphaFoldDB" id="A0AAN6SWW6"/>
<dbReference type="SUPFAM" id="SSF53901">
    <property type="entry name" value="Thiolase-like"/>
    <property type="match status" value="1"/>
</dbReference>
<evidence type="ECO:0000313" key="6">
    <source>
        <dbReference type="Proteomes" id="UP001305647"/>
    </source>
</evidence>
<evidence type="ECO:0000259" key="4">
    <source>
        <dbReference type="PROSITE" id="PS52004"/>
    </source>
</evidence>
<reference evidence="5" key="1">
    <citation type="journal article" date="2023" name="Mol. Phylogenet. Evol.">
        <title>Genome-scale phylogeny and comparative genomics of the fungal order Sordariales.</title>
        <authorList>
            <person name="Hensen N."/>
            <person name="Bonometti L."/>
            <person name="Westerberg I."/>
            <person name="Brannstrom I.O."/>
            <person name="Guillou S."/>
            <person name="Cros-Aarteil S."/>
            <person name="Calhoun S."/>
            <person name="Haridas S."/>
            <person name="Kuo A."/>
            <person name="Mondo S."/>
            <person name="Pangilinan J."/>
            <person name="Riley R."/>
            <person name="LaButti K."/>
            <person name="Andreopoulos B."/>
            <person name="Lipzen A."/>
            <person name="Chen C."/>
            <person name="Yan M."/>
            <person name="Daum C."/>
            <person name="Ng V."/>
            <person name="Clum A."/>
            <person name="Steindorff A."/>
            <person name="Ohm R.A."/>
            <person name="Martin F."/>
            <person name="Silar P."/>
            <person name="Natvig D.O."/>
            <person name="Lalanne C."/>
            <person name="Gautier V."/>
            <person name="Ament-Velasquez S.L."/>
            <person name="Kruys A."/>
            <person name="Hutchinson M.I."/>
            <person name="Powell A.J."/>
            <person name="Barry K."/>
            <person name="Miller A.N."/>
            <person name="Grigoriev I.V."/>
            <person name="Debuchy R."/>
            <person name="Gladieux P."/>
            <person name="Hiltunen Thoren M."/>
            <person name="Johannesson H."/>
        </authorList>
    </citation>
    <scope>NUCLEOTIDE SEQUENCE</scope>
    <source>
        <strain evidence="5">CBS 757.83</strain>
    </source>
</reference>
<dbReference type="GO" id="GO:0044550">
    <property type="term" value="P:secondary metabolite biosynthetic process"/>
    <property type="evidence" value="ECO:0007669"/>
    <property type="project" value="TreeGrafter"/>
</dbReference>
<dbReference type="InterPro" id="IPR001227">
    <property type="entry name" value="Ac_transferase_dom_sf"/>
</dbReference>
<accession>A0AAN6SWW6</accession>
<dbReference type="EMBL" id="MU863748">
    <property type="protein sequence ID" value="KAK4096011.1"/>
    <property type="molecule type" value="Genomic_DNA"/>
</dbReference>
<keyword evidence="2" id="KW-0597">Phosphoprotein</keyword>
<gene>
    <name evidence="5" type="ORF">N658DRAFT_511568</name>
</gene>
<protein>
    <submittedName>
        <fullName evidence="5">Ketoacyl-synt-domain-containing protein</fullName>
    </submittedName>
</protein>
<dbReference type="Pfam" id="PF00109">
    <property type="entry name" value="ketoacyl-synt"/>
    <property type="match status" value="1"/>
</dbReference>
<dbReference type="InterPro" id="IPR016039">
    <property type="entry name" value="Thiolase-like"/>
</dbReference>
<keyword evidence="6" id="KW-1185">Reference proteome</keyword>
<dbReference type="InterPro" id="IPR014030">
    <property type="entry name" value="Ketoacyl_synth_N"/>
</dbReference>
<comment type="caution">
    <text evidence="5">The sequence shown here is derived from an EMBL/GenBank/DDBJ whole genome shotgun (WGS) entry which is preliminary data.</text>
</comment>
<reference evidence="5" key="2">
    <citation type="submission" date="2023-05" db="EMBL/GenBank/DDBJ databases">
        <authorList>
            <consortium name="Lawrence Berkeley National Laboratory"/>
            <person name="Steindorff A."/>
            <person name="Hensen N."/>
            <person name="Bonometti L."/>
            <person name="Westerberg I."/>
            <person name="Brannstrom I.O."/>
            <person name="Guillou S."/>
            <person name="Cros-Aarteil S."/>
            <person name="Calhoun S."/>
            <person name="Haridas S."/>
            <person name="Kuo A."/>
            <person name="Mondo S."/>
            <person name="Pangilinan J."/>
            <person name="Riley R."/>
            <person name="Labutti K."/>
            <person name="Andreopoulos B."/>
            <person name="Lipzen A."/>
            <person name="Chen C."/>
            <person name="Yanf M."/>
            <person name="Daum C."/>
            <person name="Ng V."/>
            <person name="Clum A."/>
            <person name="Ohm R."/>
            <person name="Martin F."/>
            <person name="Silar P."/>
            <person name="Natvig D."/>
            <person name="Lalanne C."/>
            <person name="Gautier V."/>
            <person name="Ament-Velasquez S.L."/>
            <person name="Kruys A."/>
            <person name="Hutchinson M.I."/>
            <person name="Powell A.J."/>
            <person name="Barry K."/>
            <person name="Miller A.N."/>
            <person name="Grigoriev I.V."/>
            <person name="Debuchy R."/>
            <person name="Gladieux P."/>
            <person name="Thoren M.H."/>
            <person name="Johannesson H."/>
        </authorList>
    </citation>
    <scope>NUCLEOTIDE SEQUENCE</scope>
    <source>
        <strain evidence="5">CBS 757.83</strain>
    </source>
</reference>
<name>A0AAN6SWW6_9PEZI</name>
<evidence type="ECO:0000313" key="5">
    <source>
        <dbReference type="EMBL" id="KAK4096011.1"/>
    </source>
</evidence>